<name>D1B711_THEAS</name>
<dbReference type="OrthoDB" id="5242612at2"/>
<dbReference type="InterPro" id="IPR013230">
    <property type="entry name" value="Peptidase_M15A_C"/>
</dbReference>
<gene>
    <name evidence="2" type="ordered locus">Taci_1581</name>
</gene>
<organism evidence="2 3">
    <name type="scientific">Thermanaerovibrio acidaminovorans (strain ATCC 49978 / DSM 6589 / Su883)</name>
    <name type="common">Selenomonas acidaminovorans</name>
    <dbReference type="NCBI Taxonomy" id="525903"/>
    <lineage>
        <taxon>Bacteria</taxon>
        <taxon>Thermotogati</taxon>
        <taxon>Synergistota</taxon>
        <taxon>Synergistia</taxon>
        <taxon>Synergistales</taxon>
        <taxon>Synergistaceae</taxon>
        <taxon>Thermanaerovibrio</taxon>
    </lineage>
</organism>
<dbReference type="SUPFAM" id="SSF55166">
    <property type="entry name" value="Hedgehog/DD-peptidase"/>
    <property type="match status" value="1"/>
</dbReference>
<dbReference type="KEGG" id="tai:Taci_1581"/>
<dbReference type="STRING" id="525903.Taci_1581"/>
<proteinExistence type="predicted"/>
<dbReference type="AlphaFoldDB" id="D1B711"/>
<reference evidence="2 3" key="1">
    <citation type="journal article" date="2009" name="Stand. Genomic Sci.">
        <title>Complete genome sequence of Thermanaerovibrio acidaminovorans type strain (Su883).</title>
        <authorList>
            <person name="Chovatia M."/>
            <person name="Sikorski J."/>
            <person name="Schroder M."/>
            <person name="Lapidus A."/>
            <person name="Nolan M."/>
            <person name="Tice H."/>
            <person name="Glavina Del Rio T."/>
            <person name="Copeland A."/>
            <person name="Cheng J.F."/>
            <person name="Lucas S."/>
            <person name="Chen F."/>
            <person name="Bruce D."/>
            <person name="Goodwin L."/>
            <person name="Pitluck S."/>
            <person name="Ivanova N."/>
            <person name="Mavromatis K."/>
            <person name="Ovchinnikova G."/>
            <person name="Pati A."/>
            <person name="Chen A."/>
            <person name="Palaniappan K."/>
            <person name="Land M."/>
            <person name="Hauser L."/>
            <person name="Chang Y.J."/>
            <person name="Jeffries C.D."/>
            <person name="Chain P."/>
            <person name="Saunders E."/>
            <person name="Detter J.C."/>
            <person name="Brettin T."/>
            <person name="Rohde M."/>
            <person name="Goker M."/>
            <person name="Spring S."/>
            <person name="Bristow J."/>
            <person name="Markowitz V."/>
            <person name="Hugenholtz P."/>
            <person name="Kyrpides N.C."/>
            <person name="Klenk H.P."/>
            <person name="Eisen J.A."/>
        </authorList>
    </citation>
    <scope>NUCLEOTIDE SEQUENCE [LARGE SCALE GENOMIC DNA]</scope>
    <source>
        <strain evidence="3">ATCC 49978 / DSM 6589 / Su883</strain>
    </source>
</reference>
<dbReference type="eggNOG" id="COG3108">
    <property type="taxonomic scope" value="Bacteria"/>
</dbReference>
<dbReference type="HOGENOM" id="CLU_124897_1_0_0"/>
<accession>D1B711</accession>
<protein>
    <submittedName>
        <fullName evidence="2">Peptidase M15A</fullName>
    </submittedName>
</protein>
<dbReference type="InterPro" id="IPR009045">
    <property type="entry name" value="Zn_M74/Hedgehog-like"/>
</dbReference>
<dbReference type="Proteomes" id="UP000002030">
    <property type="component" value="Chromosome"/>
</dbReference>
<dbReference type="RefSeq" id="WP_012870311.1">
    <property type="nucleotide sequence ID" value="NC_013522.1"/>
</dbReference>
<sequence length="102" mass="11283">MDLDRFRCRCGCGVARVDPGALEALKALEARVGRLSITSAYRCRSHNAKVGGSPRSLHMAGRAFDVACPSWRQDALVTMARQAGFTEIIKYPRRGFVHLGYK</sequence>
<evidence type="ECO:0000259" key="1">
    <source>
        <dbReference type="Pfam" id="PF08291"/>
    </source>
</evidence>
<feature type="domain" description="Peptidase M15A C-terminal" evidence="1">
    <location>
        <begin position="7"/>
        <end position="99"/>
    </location>
</feature>
<keyword evidence="3" id="KW-1185">Reference proteome</keyword>
<evidence type="ECO:0000313" key="3">
    <source>
        <dbReference type="Proteomes" id="UP000002030"/>
    </source>
</evidence>
<evidence type="ECO:0000313" key="2">
    <source>
        <dbReference type="EMBL" id="ACZ19802.1"/>
    </source>
</evidence>
<dbReference type="Pfam" id="PF08291">
    <property type="entry name" value="Peptidase_M15_3"/>
    <property type="match status" value="1"/>
</dbReference>
<dbReference type="EnsemblBacteria" id="ACZ19802">
    <property type="protein sequence ID" value="ACZ19802"/>
    <property type="gene ID" value="Taci_1581"/>
</dbReference>
<dbReference type="Gene3D" id="3.30.1380.10">
    <property type="match status" value="1"/>
</dbReference>
<dbReference type="EMBL" id="CP001818">
    <property type="protein sequence ID" value="ACZ19802.1"/>
    <property type="molecule type" value="Genomic_DNA"/>
</dbReference>